<dbReference type="InterPro" id="IPR029278">
    <property type="entry name" value="Imm26"/>
</dbReference>
<comment type="caution">
    <text evidence="1">The sequence shown here is derived from an EMBL/GenBank/DDBJ whole genome shotgun (WGS) entry which is preliminary data.</text>
</comment>
<dbReference type="EMBL" id="WXEY01000012">
    <property type="protein sequence ID" value="MZP30342.1"/>
    <property type="molecule type" value="Genomic_DNA"/>
</dbReference>
<gene>
    <name evidence="1" type="ORF">GTO91_11530</name>
</gene>
<dbReference type="OrthoDB" id="2218486at2"/>
<dbReference type="AlphaFoldDB" id="A0A845L1B1"/>
<name>A0A845L1B1_9FIRM</name>
<dbReference type="Pfam" id="PF15428">
    <property type="entry name" value="Imm26"/>
    <property type="match status" value="1"/>
</dbReference>
<proteinExistence type="predicted"/>
<dbReference type="Proteomes" id="UP000463470">
    <property type="component" value="Unassembled WGS sequence"/>
</dbReference>
<evidence type="ECO:0000313" key="1">
    <source>
        <dbReference type="EMBL" id="MZP30342.1"/>
    </source>
</evidence>
<protein>
    <submittedName>
        <fullName evidence="1">Uncharacterized protein</fullName>
    </submittedName>
</protein>
<keyword evidence="2" id="KW-1185">Reference proteome</keyword>
<organism evidence="1 2">
    <name type="scientific">Heliomicrobium undosum</name>
    <dbReference type="NCBI Taxonomy" id="121734"/>
    <lineage>
        <taxon>Bacteria</taxon>
        <taxon>Bacillati</taxon>
        <taxon>Bacillota</taxon>
        <taxon>Clostridia</taxon>
        <taxon>Eubacteriales</taxon>
        <taxon>Heliobacteriaceae</taxon>
        <taxon>Heliomicrobium</taxon>
    </lineage>
</organism>
<sequence length="121" mass="13967">MIKADLVSPIELIQGKNLIYVYQTNYDRIVQPVELSPKELLFPPLIVNNAGWTSGFFQTVYSTQINEKDYASDYGFYKSNEKKFVNEEGQPLGYEPKMWDIYALSSHWNVGKLIHKALQNS</sequence>
<evidence type="ECO:0000313" key="2">
    <source>
        <dbReference type="Proteomes" id="UP000463470"/>
    </source>
</evidence>
<reference evidence="1 2" key="1">
    <citation type="submission" date="2020-01" db="EMBL/GenBank/DDBJ databases">
        <title>Whole-genome sequence of Heliobacterium undosum DSM 13378.</title>
        <authorList>
            <person name="Kyndt J.A."/>
            <person name="Meyer T.E."/>
        </authorList>
    </citation>
    <scope>NUCLEOTIDE SEQUENCE [LARGE SCALE GENOMIC DNA]</scope>
    <source>
        <strain evidence="1 2">DSM 13378</strain>
    </source>
</reference>
<accession>A0A845L1B1</accession>